<evidence type="ECO:0000256" key="2">
    <source>
        <dbReference type="ARBA" id="ARBA00022857"/>
    </source>
</evidence>
<dbReference type="SUPFAM" id="SSF53720">
    <property type="entry name" value="ALDH-like"/>
    <property type="match status" value="1"/>
</dbReference>
<dbReference type="PANTHER" id="PTHR43217:SF1">
    <property type="entry name" value="SUCCINATE SEMIALDEHYDE DEHYDROGENASE [NAD(P)+] SAD"/>
    <property type="match status" value="1"/>
</dbReference>
<proteinExistence type="inferred from homology"/>
<gene>
    <name evidence="5" type="primary">gabD</name>
    <name evidence="5" type="ORF">Lwal_3060</name>
</gene>
<dbReference type="FunFam" id="3.40.309.10:FF:000009">
    <property type="entry name" value="Aldehyde dehydrogenase A"/>
    <property type="match status" value="1"/>
</dbReference>
<evidence type="ECO:0000313" key="6">
    <source>
        <dbReference type="Proteomes" id="UP000054729"/>
    </source>
</evidence>
<dbReference type="RefSeq" id="WP_058481655.1">
    <property type="nucleotide sequence ID" value="NZ_CAAAIQ010000005.1"/>
</dbReference>
<dbReference type="InterPro" id="IPR047110">
    <property type="entry name" value="GABD/Sad-like"/>
</dbReference>
<dbReference type="Gene3D" id="3.40.309.10">
    <property type="entry name" value="Aldehyde Dehydrogenase, Chain A, domain 2"/>
    <property type="match status" value="1"/>
</dbReference>
<reference evidence="5 6" key="1">
    <citation type="submission" date="2015-11" db="EMBL/GenBank/DDBJ databases">
        <title>Genomic analysis of 38 Legionella species identifies large and diverse effector repertoires.</title>
        <authorList>
            <person name="Burstein D."/>
            <person name="Amaro F."/>
            <person name="Zusman T."/>
            <person name="Lifshitz Z."/>
            <person name="Cohen O."/>
            <person name="Gilbert J.A."/>
            <person name="Pupko T."/>
            <person name="Shuman H.A."/>
            <person name="Segal G."/>
        </authorList>
    </citation>
    <scope>NUCLEOTIDE SEQUENCE [LARGE SCALE GENOMIC DNA]</scope>
    <source>
        <strain evidence="5 6">ATCC 51914</strain>
    </source>
</reference>
<evidence type="ECO:0000313" key="5">
    <source>
        <dbReference type="EMBL" id="KTD75019.1"/>
    </source>
</evidence>
<evidence type="ECO:0000259" key="4">
    <source>
        <dbReference type="Pfam" id="PF00171"/>
    </source>
</evidence>
<name>A0A0W1A106_9GAMM</name>
<dbReference type="EMBL" id="LNZB01000060">
    <property type="protein sequence ID" value="KTD75019.1"/>
    <property type="molecule type" value="Genomic_DNA"/>
</dbReference>
<dbReference type="InterPro" id="IPR016162">
    <property type="entry name" value="Ald_DH_N"/>
</dbReference>
<evidence type="ECO:0000256" key="1">
    <source>
        <dbReference type="ARBA" id="ARBA00009986"/>
    </source>
</evidence>
<keyword evidence="3" id="KW-0560">Oxidoreductase</keyword>
<dbReference type="CDD" id="cd07100">
    <property type="entry name" value="ALDH_SSADH1_GabD1"/>
    <property type="match status" value="1"/>
</dbReference>
<accession>A0A0W1A106</accession>
<dbReference type="InterPro" id="IPR016161">
    <property type="entry name" value="Ald_DH/histidinol_DH"/>
</dbReference>
<dbReference type="PROSITE" id="PS00070">
    <property type="entry name" value="ALDEHYDE_DEHYDR_CYS"/>
    <property type="match status" value="1"/>
</dbReference>
<organism evidence="5 6">
    <name type="scientific">Legionella waltersii</name>
    <dbReference type="NCBI Taxonomy" id="66969"/>
    <lineage>
        <taxon>Bacteria</taxon>
        <taxon>Pseudomonadati</taxon>
        <taxon>Pseudomonadota</taxon>
        <taxon>Gammaproteobacteria</taxon>
        <taxon>Legionellales</taxon>
        <taxon>Legionellaceae</taxon>
        <taxon>Legionella</taxon>
    </lineage>
</organism>
<dbReference type="PANTHER" id="PTHR43217">
    <property type="entry name" value="SUCCINATE SEMIALDEHYDE DEHYDROGENASE [NAD(P)+] SAD"/>
    <property type="match status" value="1"/>
</dbReference>
<dbReference type="STRING" id="66969.Lwal_3060"/>
<feature type="domain" description="Aldehyde dehydrogenase" evidence="4">
    <location>
        <begin position="3"/>
        <end position="452"/>
    </location>
</feature>
<dbReference type="OrthoDB" id="9812625at2"/>
<dbReference type="GO" id="GO:0004777">
    <property type="term" value="F:succinate-semialdehyde dehydrogenase (NAD+) activity"/>
    <property type="evidence" value="ECO:0007669"/>
    <property type="project" value="TreeGrafter"/>
</dbReference>
<dbReference type="Proteomes" id="UP000054729">
    <property type="component" value="Unassembled WGS sequence"/>
</dbReference>
<dbReference type="PATRIC" id="fig|66969.6.peg.3345"/>
<keyword evidence="2" id="KW-0521">NADP</keyword>
<dbReference type="Pfam" id="PF00171">
    <property type="entry name" value="Aldedh"/>
    <property type="match status" value="1"/>
</dbReference>
<keyword evidence="6" id="KW-1185">Reference proteome</keyword>
<comment type="caution">
    <text evidence="5">The sequence shown here is derived from an EMBL/GenBank/DDBJ whole genome shotgun (WGS) entry which is preliminary data.</text>
</comment>
<dbReference type="AlphaFoldDB" id="A0A0W1A106"/>
<dbReference type="InterPro" id="IPR015590">
    <property type="entry name" value="Aldehyde_DH_dom"/>
</dbReference>
<sequence length="458" mass="50533">MEIQTINPTTEEVIHTYTCLTSEQIKERILRSQEAYLEWKKFTFDRRKVFMLNLAEILRSEKDELAILMATEMGKPITAGRAEIEKCAGLCEHYAEHAEEYLQPRIIKTEMKKSKVCYQPLGIVFAIMPWNFPFWQVFRFSVPTLMSGNAAVLKHAPISSGTGNKIEELYKRAGFPEGLFQHLIVDNEGAAEIIENEHVIAVTLTGSERAGKSVATTAGKQLKKSVLELGGSDPYVVLEDADLSLASSCIVASRLNNTGQVCIAAKRIIAVKSVVPMLIDKIKEKMSTYTMGNPLEATVQIGPMARKDLRDELHAQVEKSIKQGAKLLLGGIIPTGKGYFYPPTLLVNVKPGMTAFEEELFGPVLVIITAEDEKNAIQLANLTKYGLGAAVFTQDLSKGEHIATYELEAGVCFVNALVASDPRLPFGGIKKSGYGRELSREGILEFVNTKTVSINESR</sequence>
<dbReference type="InterPro" id="IPR016160">
    <property type="entry name" value="Ald_DH_CS_CYS"/>
</dbReference>
<dbReference type="InterPro" id="IPR044148">
    <property type="entry name" value="ALDH_GabD1-like"/>
</dbReference>
<dbReference type="GO" id="GO:0004030">
    <property type="term" value="F:aldehyde dehydrogenase [NAD(P)+] activity"/>
    <property type="evidence" value="ECO:0007669"/>
    <property type="project" value="InterPro"/>
</dbReference>
<comment type="similarity">
    <text evidence="1">Belongs to the aldehyde dehydrogenase family.</text>
</comment>
<protein>
    <submittedName>
        <fullName evidence="5">Succinate semialdehyde dehydrogenase</fullName>
    </submittedName>
</protein>
<evidence type="ECO:0000256" key="3">
    <source>
        <dbReference type="ARBA" id="ARBA00023002"/>
    </source>
</evidence>
<dbReference type="FunFam" id="3.40.605.10:FF:000012">
    <property type="entry name" value="NAD-dependent succinate-semialdehyde dehydrogenase"/>
    <property type="match status" value="1"/>
</dbReference>
<dbReference type="InterPro" id="IPR016163">
    <property type="entry name" value="Ald_DH_C"/>
</dbReference>
<dbReference type="Gene3D" id="3.40.605.10">
    <property type="entry name" value="Aldehyde Dehydrogenase, Chain A, domain 1"/>
    <property type="match status" value="1"/>
</dbReference>